<evidence type="ECO:0000313" key="2">
    <source>
        <dbReference type="Proteomes" id="UP000887013"/>
    </source>
</evidence>
<name>A0A8X6PQA5_NEPPI</name>
<protein>
    <submittedName>
        <fullName evidence="1">Uncharacterized protein</fullName>
    </submittedName>
</protein>
<accession>A0A8X6PQA5</accession>
<sequence length="91" mass="10314">MFASFCIRNQMSVLKLDDIRSKASGIRSYPQSQSFDRPVSYILAVQHTCSVLKYVFYKSFIFSLHQGASTYHEFDAIPGYLAALAFGQYPS</sequence>
<comment type="caution">
    <text evidence="1">The sequence shown here is derived from an EMBL/GenBank/DDBJ whole genome shotgun (WGS) entry which is preliminary data.</text>
</comment>
<evidence type="ECO:0000313" key="1">
    <source>
        <dbReference type="EMBL" id="GFT83360.1"/>
    </source>
</evidence>
<proteinExistence type="predicted"/>
<gene>
    <name evidence="1" type="ORF">NPIL_699301</name>
</gene>
<reference evidence="1" key="1">
    <citation type="submission" date="2020-08" db="EMBL/GenBank/DDBJ databases">
        <title>Multicomponent nature underlies the extraordinary mechanical properties of spider dragline silk.</title>
        <authorList>
            <person name="Kono N."/>
            <person name="Nakamura H."/>
            <person name="Mori M."/>
            <person name="Yoshida Y."/>
            <person name="Ohtoshi R."/>
            <person name="Malay A.D."/>
            <person name="Moran D.A.P."/>
            <person name="Tomita M."/>
            <person name="Numata K."/>
            <person name="Arakawa K."/>
        </authorList>
    </citation>
    <scope>NUCLEOTIDE SEQUENCE</scope>
</reference>
<organism evidence="1 2">
    <name type="scientific">Nephila pilipes</name>
    <name type="common">Giant wood spider</name>
    <name type="synonym">Nephila maculata</name>
    <dbReference type="NCBI Taxonomy" id="299642"/>
    <lineage>
        <taxon>Eukaryota</taxon>
        <taxon>Metazoa</taxon>
        <taxon>Ecdysozoa</taxon>
        <taxon>Arthropoda</taxon>
        <taxon>Chelicerata</taxon>
        <taxon>Arachnida</taxon>
        <taxon>Araneae</taxon>
        <taxon>Araneomorphae</taxon>
        <taxon>Entelegynae</taxon>
        <taxon>Araneoidea</taxon>
        <taxon>Nephilidae</taxon>
        <taxon>Nephila</taxon>
    </lineage>
</organism>
<keyword evidence="2" id="KW-1185">Reference proteome</keyword>
<dbReference type="EMBL" id="BMAW01119180">
    <property type="protein sequence ID" value="GFT83360.1"/>
    <property type="molecule type" value="Genomic_DNA"/>
</dbReference>
<dbReference type="AlphaFoldDB" id="A0A8X6PQA5"/>
<dbReference type="Proteomes" id="UP000887013">
    <property type="component" value="Unassembled WGS sequence"/>
</dbReference>